<keyword evidence="1" id="KW-0472">Membrane</keyword>
<dbReference type="eggNOG" id="COG0810">
    <property type="taxonomic scope" value="Bacteria"/>
</dbReference>
<dbReference type="EMBL" id="LT906467">
    <property type="protein sequence ID" value="SNV52961.1"/>
    <property type="molecule type" value="Genomic_DNA"/>
</dbReference>
<dbReference type="HOGENOM" id="CLU_092335_0_0_11"/>
<dbReference type="Proteomes" id="UP000028780">
    <property type="component" value="Chromosome"/>
</dbReference>
<gene>
    <name evidence="5" type="primary">htaC</name>
    <name evidence="4" type="ORF">CIMIT_00245</name>
    <name evidence="5" type="ORF">SAMEA4535761_00114</name>
</gene>
<feature type="signal peptide" evidence="2">
    <location>
        <begin position="1"/>
        <end position="27"/>
    </location>
</feature>
<dbReference type="STRING" id="156978.CIMIT_00245"/>
<dbReference type="KEGG" id="cii:CIMIT_00245"/>
<evidence type="ECO:0000259" key="3">
    <source>
        <dbReference type="Pfam" id="PF04213"/>
    </source>
</evidence>
<feature type="domain" description="Htaa" evidence="3">
    <location>
        <begin position="36"/>
        <end position="200"/>
    </location>
</feature>
<name>A0A076NDS2_9CORY</name>
<keyword evidence="1" id="KW-1133">Transmembrane helix</keyword>
<dbReference type="InterPro" id="IPR007331">
    <property type="entry name" value="Htaa"/>
</dbReference>
<evidence type="ECO:0000313" key="4">
    <source>
        <dbReference type="EMBL" id="AIJ32564.1"/>
    </source>
</evidence>
<dbReference type="Proteomes" id="UP000215374">
    <property type="component" value="Chromosome 1"/>
</dbReference>
<evidence type="ECO:0000313" key="7">
    <source>
        <dbReference type="Proteomes" id="UP000215374"/>
    </source>
</evidence>
<reference evidence="5 7" key="2">
    <citation type="submission" date="2017-06" db="EMBL/GenBank/DDBJ databases">
        <authorList>
            <consortium name="Pathogen Informatics"/>
        </authorList>
    </citation>
    <scope>NUCLEOTIDE SEQUENCE [LARGE SCALE GENOMIC DNA]</scope>
    <source>
        <strain evidence="5 7">NCTC13015</strain>
    </source>
</reference>
<keyword evidence="1" id="KW-0812">Transmembrane</keyword>
<accession>A0A076NDS2</accession>
<keyword evidence="6" id="KW-1185">Reference proteome</keyword>
<dbReference type="OrthoDB" id="4774707at2"/>
<sequence>MSRTSSLALVTAAAVTSTALFAPAASAAETPELLSGNVTWNIKESFLRYVQNPFVGSTITASDGAEKVEAEGKVVDFKLPVNAADSAFNDKGEGTIDLDGAIRIEGHKGAMDIQMSDFKIVINGNKGHLQADYVRKGAKPDADMDDAKNDDKPIVEFDVKESLVPTAGGKKEIIFTPTAMTESGVDIFGSSYKLGVPMEDSKVGVSLDFKNAETPANPNPSDQNGSTSPAAIGGIVVAVLAVLGGLAFATTLPQIQAMLGQFLPH</sequence>
<protein>
    <submittedName>
        <fullName evidence="5">Putative cell-surface hemin receptor</fullName>
    </submittedName>
</protein>
<evidence type="ECO:0000313" key="5">
    <source>
        <dbReference type="EMBL" id="SNV52961.1"/>
    </source>
</evidence>
<evidence type="ECO:0000256" key="2">
    <source>
        <dbReference type="SAM" id="SignalP"/>
    </source>
</evidence>
<dbReference type="Pfam" id="PF04213">
    <property type="entry name" value="HtaA"/>
    <property type="match status" value="1"/>
</dbReference>
<evidence type="ECO:0000256" key="1">
    <source>
        <dbReference type="SAM" id="Phobius"/>
    </source>
</evidence>
<evidence type="ECO:0000313" key="6">
    <source>
        <dbReference type="Proteomes" id="UP000028780"/>
    </source>
</evidence>
<dbReference type="EMBL" id="CP009211">
    <property type="protein sequence ID" value="AIJ32564.1"/>
    <property type="molecule type" value="Genomic_DNA"/>
</dbReference>
<dbReference type="AlphaFoldDB" id="A0A076NDS2"/>
<feature type="transmembrane region" description="Helical" evidence="1">
    <location>
        <begin position="230"/>
        <end position="252"/>
    </location>
</feature>
<reference evidence="4 6" key="1">
    <citation type="submission" date="2014-08" db="EMBL/GenBank/DDBJ databases">
        <title>Complete genome sequence of Corynebacterium imitans DSM 44264, isolated from a five-month-old boy with suspected pharyngeal diphtheria.</title>
        <authorList>
            <person name="Mollmann S."/>
            <person name="Albersmeier A."/>
            <person name="Ruckert C."/>
            <person name="Tauch A."/>
        </authorList>
    </citation>
    <scope>NUCLEOTIDE SEQUENCE [LARGE SCALE GENOMIC DNA]</scope>
    <source>
        <strain evidence="4 6">DSM 44264</strain>
    </source>
</reference>
<organism evidence="4 6">
    <name type="scientific">Corynebacterium imitans</name>
    <dbReference type="NCBI Taxonomy" id="156978"/>
    <lineage>
        <taxon>Bacteria</taxon>
        <taxon>Bacillati</taxon>
        <taxon>Actinomycetota</taxon>
        <taxon>Actinomycetes</taxon>
        <taxon>Mycobacteriales</taxon>
        <taxon>Corynebacteriaceae</taxon>
        <taxon>Corynebacterium</taxon>
    </lineage>
</organism>
<keyword evidence="2" id="KW-0732">Signal</keyword>
<feature type="chain" id="PRO_5001716304" evidence="2">
    <location>
        <begin position="28"/>
        <end position="265"/>
    </location>
</feature>
<keyword evidence="5" id="KW-0675">Receptor</keyword>
<proteinExistence type="predicted"/>
<dbReference type="RefSeq" id="WP_038587527.1">
    <property type="nucleotide sequence ID" value="NZ_CP009211.1"/>
</dbReference>